<name>A0A239KP65_9PSED</name>
<dbReference type="RefSeq" id="WP_089392450.1">
    <property type="nucleotide sequence ID" value="NZ_FNEC01000013.1"/>
</dbReference>
<dbReference type="EMBL" id="FNEC01000013">
    <property type="protein sequence ID" value="SDJ13484.1"/>
    <property type="molecule type" value="Genomic_DNA"/>
</dbReference>
<dbReference type="InterPro" id="IPR041413">
    <property type="entry name" value="MLTR_LBD"/>
</dbReference>
<evidence type="ECO:0000259" key="1">
    <source>
        <dbReference type="PROSITE" id="PS50943"/>
    </source>
</evidence>
<dbReference type="Proteomes" id="UP000198309">
    <property type="component" value="Unassembled WGS sequence"/>
</dbReference>
<dbReference type="PANTHER" id="PTHR35010">
    <property type="entry name" value="BLL4672 PROTEIN-RELATED"/>
    <property type="match status" value="1"/>
</dbReference>
<dbReference type="Proteomes" id="UP000199693">
    <property type="component" value="Unassembled WGS sequence"/>
</dbReference>
<accession>A0A239KP65</accession>
<feature type="domain" description="HTH cro/C1-type" evidence="1">
    <location>
        <begin position="21"/>
        <end position="75"/>
    </location>
</feature>
<dbReference type="Pfam" id="PF01381">
    <property type="entry name" value="HTH_3"/>
    <property type="match status" value="1"/>
</dbReference>
<evidence type="ECO:0000313" key="2">
    <source>
        <dbReference type="EMBL" id="SDJ13484.1"/>
    </source>
</evidence>
<dbReference type="SMART" id="SM00530">
    <property type="entry name" value="HTH_XRE"/>
    <property type="match status" value="1"/>
</dbReference>
<gene>
    <name evidence="2" type="ORF">SAMN05216189_101313</name>
    <name evidence="3" type="ORF">SAMN06295949_116135</name>
</gene>
<evidence type="ECO:0000313" key="4">
    <source>
        <dbReference type="Proteomes" id="UP000198309"/>
    </source>
</evidence>
<dbReference type="PROSITE" id="PS50943">
    <property type="entry name" value="HTH_CROC1"/>
    <property type="match status" value="1"/>
</dbReference>
<organism evidence="2 5">
    <name type="scientific">Pseudomonas delhiensis</name>
    <dbReference type="NCBI Taxonomy" id="366289"/>
    <lineage>
        <taxon>Bacteria</taxon>
        <taxon>Pseudomonadati</taxon>
        <taxon>Pseudomonadota</taxon>
        <taxon>Gammaproteobacteria</taxon>
        <taxon>Pseudomonadales</taxon>
        <taxon>Pseudomonadaceae</taxon>
        <taxon>Pseudomonas</taxon>
    </lineage>
</organism>
<dbReference type="Pfam" id="PF17765">
    <property type="entry name" value="MLTR_LBD"/>
    <property type="match status" value="1"/>
</dbReference>
<sequence>MSSRHFHRTPLMSATSAGTYLRRFRQQAGLSQLDLSLIAGISQRHLSCIETGRAKASPTTLHALLSVLDVPLEQCNEVFLAAGYAPRYATSSLDAQPMAMVHGAIDHILQANNPAPAIVLTSNWDIVAANASAGLLLGMLGVPVIGDSGINLLETLLRPGGLGDHLVNAAEVRAIAWQRARREAVNNSDLARLLRDIPSPMGPSIGVDSSPVALTRIRSTWGELAFLSTFTTFGMPLDITVASLRIEHLIPADSQTWQTMTTLYEQSLTVRD</sequence>
<dbReference type="InterPro" id="IPR001387">
    <property type="entry name" value="Cro/C1-type_HTH"/>
</dbReference>
<dbReference type="GO" id="GO:0003677">
    <property type="term" value="F:DNA binding"/>
    <property type="evidence" value="ECO:0007669"/>
    <property type="project" value="InterPro"/>
</dbReference>
<reference evidence="3 4" key="2">
    <citation type="submission" date="2017-06" db="EMBL/GenBank/DDBJ databases">
        <authorList>
            <person name="Varghese N."/>
            <person name="Submissions S."/>
        </authorList>
    </citation>
    <scope>NUCLEOTIDE SEQUENCE [LARGE SCALE GENOMIC DNA]</scope>
    <source>
        <strain evidence="3 4">RLD-1</strain>
    </source>
</reference>
<dbReference type="SUPFAM" id="SSF47413">
    <property type="entry name" value="lambda repressor-like DNA-binding domains"/>
    <property type="match status" value="1"/>
</dbReference>
<proteinExistence type="predicted"/>
<dbReference type="Gene3D" id="1.10.260.40">
    <property type="entry name" value="lambda repressor-like DNA-binding domains"/>
    <property type="match status" value="1"/>
</dbReference>
<evidence type="ECO:0000313" key="3">
    <source>
        <dbReference type="EMBL" id="SNT19349.1"/>
    </source>
</evidence>
<dbReference type="EMBL" id="FZPC01000016">
    <property type="protein sequence ID" value="SNT19349.1"/>
    <property type="molecule type" value="Genomic_DNA"/>
</dbReference>
<dbReference type="CDD" id="cd00093">
    <property type="entry name" value="HTH_XRE"/>
    <property type="match status" value="1"/>
</dbReference>
<keyword evidence="4" id="KW-1185">Reference proteome</keyword>
<dbReference type="AlphaFoldDB" id="A0A239KP65"/>
<dbReference type="InterPro" id="IPR010982">
    <property type="entry name" value="Lambda_DNA-bd_dom_sf"/>
</dbReference>
<dbReference type="PANTHER" id="PTHR35010:SF4">
    <property type="entry name" value="BLL5781 PROTEIN"/>
    <property type="match status" value="1"/>
</dbReference>
<evidence type="ECO:0000313" key="5">
    <source>
        <dbReference type="Proteomes" id="UP000199693"/>
    </source>
</evidence>
<reference evidence="2 5" key="1">
    <citation type="submission" date="2016-10" db="EMBL/GenBank/DDBJ databases">
        <authorList>
            <person name="de Groot N.N."/>
        </authorList>
    </citation>
    <scope>NUCLEOTIDE SEQUENCE [LARGE SCALE GENOMIC DNA]</scope>
    <source>
        <strain evidence="2 5">CCM 7361</strain>
    </source>
</reference>
<protein>
    <submittedName>
        <fullName evidence="2">Helix-turn-helix</fullName>
    </submittedName>
</protein>